<sequence length="515" mass="51523">MRNDPASTAAAVLTQVGGPANVVSVAHCMTRLRLSLADPSAADEAGLRALPAVLGLVADGTAWQIVLGPGVVDTVTAEVTARITAEAAAQATTEVTTRVTAGPLGDRRAAPREGAGLRDRGRPKDGAEARDGGEPVGGAELRDGIGLKEELRRRNATPVKAALRRVANVFVPLIPALIGCGILSGVNGLLLNTGRLPALTPALSAVAAAFLALIAVFVGINTAKEFGGTPVLGGAVAAVVVYPGVAKVTVFGTQLAPGQGGVLGALAAALLATRVEKWVRGRVPGALDVLLTPTVTVLVSGLATLYGLMYAAGAVATAIGAAATWLLATAGAAAGLLLGGLFLPLVMLGLHQALIPIHTTLIEQQGYTVLLPLLAMAGAGQVGAALAVYLRLRHDTSYDALRTTIRSALPAGLLGVGEPLVYGVSLPLGRPFLTACAGGAAGGAFVGFFAMLGTRVGATAIGPSGWALFPLLAGNRGPATAAAIYAGGLLTGYAVGFAATYLFGFPRRSRVAAPA</sequence>
<feature type="domain" description="PTS EIIB type-1" evidence="14">
    <location>
        <begin position="6"/>
        <end position="89"/>
    </location>
</feature>
<dbReference type="PROSITE" id="PS51098">
    <property type="entry name" value="PTS_EIIB_TYPE_1"/>
    <property type="match status" value="1"/>
</dbReference>
<dbReference type="PANTHER" id="PTHR30175:SF3">
    <property type="entry name" value="PTS SYSTEM N-ACETYLMURAMIC ACID-SPECIFIC EIIBC COMPONENT"/>
    <property type="match status" value="1"/>
</dbReference>
<keyword evidence="5" id="KW-0808">Transferase</keyword>
<dbReference type="Pfam" id="PF00367">
    <property type="entry name" value="PTS_EIIB"/>
    <property type="match status" value="1"/>
</dbReference>
<evidence type="ECO:0000256" key="8">
    <source>
        <dbReference type="ARBA" id="ARBA00022777"/>
    </source>
</evidence>
<reference evidence="16" key="2">
    <citation type="submission" date="2020-09" db="EMBL/GenBank/DDBJ databases">
        <authorList>
            <person name="Sun Q."/>
            <person name="Ohkuma M."/>
        </authorList>
    </citation>
    <scope>NUCLEOTIDE SEQUENCE</scope>
    <source>
        <strain evidence="16">JCM 4714</strain>
    </source>
</reference>
<reference evidence="16" key="1">
    <citation type="journal article" date="2014" name="Int. J. Syst. Evol. Microbiol.">
        <title>Complete genome sequence of Corynebacterium casei LMG S-19264T (=DSM 44701T), isolated from a smear-ripened cheese.</title>
        <authorList>
            <consortium name="US DOE Joint Genome Institute (JGI-PGF)"/>
            <person name="Walter F."/>
            <person name="Albersmeier A."/>
            <person name="Kalinowski J."/>
            <person name="Ruckert C."/>
        </authorList>
    </citation>
    <scope>NUCLEOTIDE SEQUENCE</scope>
    <source>
        <strain evidence="16">JCM 4714</strain>
    </source>
</reference>
<evidence type="ECO:0000256" key="10">
    <source>
        <dbReference type="ARBA" id="ARBA00023136"/>
    </source>
</evidence>
<feature type="domain" description="PTS EIIC type-1" evidence="15">
    <location>
        <begin position="164"/>
        <end position="515"/>
    </location>
</feature>
<dbReference type="GO" id="GO:0008982">
    <property type="term" value="F:protein-N(PI)-phosphohistidine-sugar phosphotransferase activity"/>
    <property type="evidence" value="ECO:0007669"/>
    <property type="project" value="InterPro"/>
</dbReference>
<feature type="compositionally biased region" description="Basic and acidic residues" evidence="12">
    <location>
        <begin position="105"/>
        <end position="133"/>
    </location>
</feature>
<dbReference type="SUPFAM" id="SSF55604">
    <property type="entry name" value="Glucose permease domain IIB"/>
    <property type="match status" value="1"/>
</dbReference>
<dbReference type="PANTHER" id="PTHR30175">
    <property type="entry name" value="PHOSPHOTRANSFERASE SYSTEM TRANSPORT PROTEIN"/>
    <property type="match status" value="1"/>
</dbReference>
<feature type="active site" description="Phosphocysteine intermediate; for EIIB activity" evidence="11">
    <location>
        <position position="28"/>
    </location>
</feature>
<evidence type="ECO:0000256" key="7">
    <source>
        <dbReference type="ARBA" id="ARBA00022692"/>
    </source>
</evidence>
<dbReference type="CDD" id="cd00212">
    <property type="entry name" value="PTS_IIB_glc"/>
    <property type="match status" value="1"/>
</dbReference>
<dbReference type="GO" id="GO:0016301">
    <property type="term" value="F:kinase activity"/>
    <property type="evidence" value="ECO:0007669"/>
    <property type="project" value="UniProtKB-KW"/>
</dbReference>
<feature type="transmembrane region" description="Helical" evidence="13">
    <location>
        <begin position="404"/>
        <end position="425"/>
    </location>
</feature>
<evidence type="ECO:0000313" key="16">
    <source>
        <dbReference type="EMBL" id="GHE00181.1"/>
    </source>
</evidence>
<evidence type="ECO:0000256" key="4">
    <source>
        <dbReference type="ARBA" id="ARBA00022597"/>
    </source>
</evidence>
<protein>
    <submittedName>
        <fullName evidence="16">Permease</fullName>
    </submittedName>
</protein>
<comment type="caution">
    <text evidence="16">The sequence shown here is derived from an EMBL/GenBank/DDBJ whole genome shotgun (WGS) entry which is preliminary data.</text>
</comment>
<keyword evidence="17" id="KW-1185">Reference proteome</keyword>
<dbReference type="RefSeq" id="WP_189949554.1">
    <property type="nucleotide sequence ID" value="NZ_BMVG01000002.1"/>
</dbReference>
<dbReference type="InterPro" id="IPR001996">
    <property type="entry name" value="PTS_IIB_1"/>
</dbReference>
<evidence type="ECO:0000256" key="9">
    <source>
        <dbReference type="ARBA" id="ARBA00022989"/>
    </source>
</evidence>
<evidence type="ECO:0000256" key="11">
    <source>
        <dbReference type="PROSITE-ProRule" id="PRU00421"/>
    </source>
</evidence>
<dbReference type="Pfam" id="PF02378">
    <property type="entry name" value="PTS_EIIC"/>
    <property type="match status" value="1"/>
</dbReference>
<evidence type="ECO:0000259" key="14">
    <source>
        <dbReference type="PROSITE" id="PS51098"/>
    </source>
</evidence>
<evidence type="ECO:0000256" key="3">
    <source>
        <dbReference type="ARBA" id="ARBA00022475"/>
    </source>
</evidence>
<feature type="transmembrane region" description="Helical" evidence="13">
    <location>
        <begin position="335"/>
        <end position="357"/>
    </location>
</feature>
<evidence type="ECO:0000256" key="2">
    <source>
        <dbReference type="ARBA" id="ARBA00022448"/>
    </source>
</evidence>
<keyword evidence="7 13" id="KW-0812">Transmembrane</keyword>
<dbReference type="Proteomes" id="UP000655443">
    <property type="component" value="Unassembled WGS sequence"/>
</dbReference>
<keyword evidence="2" id="KW-0813">Transport</keyword>
<keyword evidence="3" id="KW-1003">Cell membrane</keyword>
<feature type="transmembrane region" description="Helical" evidence="13">
    <location>
        <begin position="479"/>
        <end position="503"/>
    </location>
</feature>
<dbReference type="Gene3D" id="3.30.1360.60">
    <property type="entry name" value="Glucose permease domain IIB"/>
    <property type="match status" value="1"/>
</dbReference>
<keyword evidence="9 13" id="KW-1133">Transmembrane helix</keyword>
<keyword evidence="8" id="KW-0418">Kinase</keyword>
<evidence type="ECO:0000313" key="17">
    <source>
        <dbReference type="Proteomes" id="UP000655443"/>
    </source>
</evidence>
<dbReference type="GO" id="GO:0005886">
    <property type="term" value="C:plasma membrane"/>
    <property type="evidence" value="ECO:0007669"/>
    <property type="project" value="UniProtKB-SubCell"/>
</dbReference>
<keyword evidence="4" id="KW-0762">Sugar transport</keyword>
<dbReference type="InterPro" id="IPR050558">
    <property type="entry name" value="PTS_Sugar-Specific_Components"/>
</dbReference>
<name>A0A918YDQ2_9ACTN</name>
<dbReference type="InterPro" id="IPR013013">
    <property type="entry name" value="PTS_EIIC_1"/>
</dbReference>
<evidence type="ECO:0000256" key="1">
    <source>
        <dbReference type="ARBA" id="ARBA00004651"/>
    </source>
</evidence>
<dbReference type="PROSITE" id="PS51103">
    <property type="entry name" value="PTS_EIIC_TYPE_1"/>
    <property type="match status" value="1"/>
</dbReference>
<feature type="transmembrane region" description="Helical" evidence="13">
    <location>
        <begin position="202"/>
        <end position="220"/>
    </location>
</feature>
<accession>A0A918YDQ2</accession>
<feature type="transmembrane region" description="Helical" evidence="13">
    <location>
        <begin position="369"/>
        <end position="392"/>
    </location>
</feature>
<dbReference type="InterPro" id="IPR036878">
    <property type="entry name" value="Glu_permease_IIB"/>
</dbReference>
<evidence type="ECO:0000256" key="5">
    <source>
        <dbReference type="ARBA" id="ARBA00022679"/>
    </source>
</evidence>
<gene>
    <name evidence="16" type="primary">scrA</name>
    <name evidence="16" type="ORF">GCM10010339_14120</name>
</gene>
<feature type="transmembrane region" description="Helical" evidence="13">
    <location>
        <begin position="227"/>
        <end position="245"/>
    </location>
</feature>
<evidence type="ECO:0000256" key="13">
    <source>
        <dbReference type="SAM" id="Phobius"/>
    </source>
</evidence>
<organism evidence="16 17">
    <name type="scientific">Streptomyces alanosinicus</name>
    <dbReference type="NCBI Taxonomy" id="68171"/>
    <lineage>
        <taxon>Bacteria</taxon>
        <taxon>Bacillati</taxon>
        <taxon>Actinomycetota</taxon>
        <taxon>Actinomycetes</taxon>
        <taxon>Kitasatosporales</taxon>
        <taxon>Streptomycetaceae</taxon>
        <taxon>Streptomyces</taxon>
    </lineage>
</organism>
<dbReference type="InterPro" id="IPR003352">
    <property type="entry name" value="PTS_EIIC"/>
</dbReference>
<feature type="region of interest" description="Disordered" evidence="12">
    <location>
        <begin position="100"/>
        <end position="141"/>
    </location>
</feature>
<evidence type="ECO:0000259" key="15">
    <source>
        <dbReference type="PROSITE" id="PS51103"/>
    </source>
</evidence>
<evidence type="ECO:0000256" key="6">
    <source>
        <dbReference type="ARBA" id="ARBA00022683"/>
    </source>
</evidence>
<evidence type="ECO:0000256" key="12">
    <source>
        <dbReference type="SAM" id="MobiDB-lite"/>
    </source>
</evidence>
<dbReference type="GO" id="GO:0009401">
    <property type="term" value="P:phosphoenolpyruvate-dependent sugar phosphotransferase system"/>
    <property type="evidence" value="ECO:0007669"/>
    <property type="project" value="UniProtKB-KW"/>
</dbReference>
<proteinExistence type="predicted"/>
<feature type="transmembrane region" description="Helical" evidence="13">
    <location>
        <begin position="169"/>
        <end position="190"/>
    </location>
</feature>
<comment type="subcellular location">
    <subcellularLocation>
        <location evidence="1">Cell membrane</location>
        <topology evidence="1">Multi-pass membrane protein</topology>
    </subcellularLocation>
</comment>
<dbReference type="PROSITE" id="PS01035">
    <property type="entry name" value="PTS_EIIB_TYPE_1_CYS"/>
    <property type="match status" value="1"/>
</dbReference>
<dbReference type="InterPro" id="IPR018113">
    <property type="entry name" value="PTrfase_EIIB_Cys"/>
</dbReference>
<keyword evidence="6" id="KW-0598">Phosphotransferase system</keyword>
<dbReference type="EMBL" id="BMVG01000002">
    <property type="protein sequence ID" value="GHE00181.1"/>
    <property type="molecule type" value="Genomic_DNA"/>
</dbReference>
<dbReference type="AlphaFoldDB" id="A0A918YDQ2"/>
<dbReference type="GO" id="GO:0090563">
    <property type="term" value="F:protein-phosphocysteine-sugar phosphotransferase activity"/>
    <property type="evidence" value="ECO:0007669"/>
    <property type="project" value="TreeGrafter"/>
</dbReference>
<keyword evidence="10 13" id="KW-0472">Membrane</keyword>
<feature type="transmembrane region" description="Helical" evidence="13">
    <location>
        <begin position="251"/>
        <end position="273"/>
    </location>
</feature>